<evidence type="ECO:0000256" key="5">
    <source>
        <dbReference type="ARBA" id="ARBA00022741"/>
    </source>
</evidence>
<keyword evidence="4 11" id="KW-0237">DNA synthesis</keyword>
<feature type="domain" description="Ribonucleotide reductase large subunit N-terminal" evidence="13">
    <location>
        <begin position="130"/>
        <end position="181"/>
    </location>
</feature>
<keyword evidence="5 11" id="KW-0547">Nucleotide-binding</keyword>
<dbReference type="Pfam" id="PF02867">
    <property type="entry name" value="Ribonuc_red_lgC"/>
    <property type="match status" value="1"/>
</dbReference>
<dbReference type="Gene3D" id="3.20.70.20">
    <property type="match status" value="1"/>
</dbReference>
<feature type="region of interest" description="Disordered" evidence="12">
    <location>
        <begin position="219"/>
        <end position="239"/>
    </location>
</feature>
<dbReference type="CDD" id="cd02888">
    <property type="entry name" value="RNR_II_dimer"/>
    <property type="match status" value="1"/>
</dbReference>
<evidence type="ECO:0000256" key="9">
    <source>
        <dbReference type="ARBA" id="ARBA00023285"/>
    </source>
</evidence>
<comment type="similarity">
    <text evidence="2 11">Belongs to the ribonucleoside diphosphate reductase class-2 family.</text>
</comment>
<keyword evidence="9 11" id="KW-0170">Cobalt</keyword>
<evidence type="ECO:0000256" key="10">
    <source>
        <dbReference type="ARBA" id="ARBA00047754"/>
    </source>
</evidence>
<protein>
    <recommendedName>
        <fullName evidence="11">Vitamin B12-dependent ribonucleotide reductase</fullName>
        <ecNumber evidence="11">1.17.4.1</ecNumber>
    </recommendedName>
</protein>
<gene>
    <name evidence="15" type="ORF">KHA94_13790</name>
</gene>
<dbReference type="EC" id="1.17.4.1" evidence="11"/>
<keyword evidence="7" id="KW-0215">Deoxyribonucleotide synthesis</keyword>
<keyword evidence="6 11" id="KW-0560">Oxidoreductase</keyword>
<dbReference type="Pfam" id="PF00317">
    <property type="entry name" value="Ribonuc_red_lgN"/>
    <property type="match status" value="1"/>
</dbReference>
<keyword evidence="3 11" id="KW-0846">Cobalamin</keyword>
<accession>A0ABS5NUK8</accession>
<feature type="domain" description="Ribonucleotide reductase large subunit C-terminal" evidence="14">
    <location>
        <begin position="188"/>
        <end position="767"/>
    </location>
</feature>
<keyword evidence="16" id="KW-1185">Reference proteome</keyword>
<evidence type="ECO:0000256" key="8">
    <source>
        <dbReference type="ARBA" id="ARBA00023157"/>
    </source>
</evidence>
<evidence type="ECO:0000313" key="16">
    <source>
        <dbReference type="Proteomes" id="UP000681027"/>
    </source>
</evidence>
<keyword evidence="8" id="KW-1015">Disulfide bond</keyword>
<name>A0ABS5NUK8_9BACI</name>
<comment type="caution">
    <text evidence="15">The sequence shown here is derived from an EMBL/GenBank/DDBJ whole genome shotgun (WGS) entry which is preliminary data.</text>
</comment>
<dbReference type="PANTHER" id="PTHR43371:SF1">
    <property type="entry name" value="RIBONUCLEOSIDE-DIPHOSPHATE REDUCTASE"/>
    <property type="match status" value="1"/>
</dbReference>
<dbReference type="InterPro" id="IPR000788">
    <property type="entry name" value="RNR_lg_C"/>
</dbReference>
<evidence type="ECO:0000256" key="11">
    <source>
        <dbReference type="RuleBase" id="RU364064"/>
    </source>
</evidence>
<evidence type="ECO:0000259" key="14">
    <source>
        <dbReference type="Pfam" id="PF02867"/>
    </source>
</evidence>
<dbReference type="RefSeq" id="WP_213102708.1">
    <property type="nucleotide sequence ID" value="NZ_JAGYPM010000003.1"/>
</dbReference>
<dbReference type="InterPro" id="IPR013344">
    <property type="entry name" value="RNR_NrdJ/NrdZ"/>
</dbReference>
<dbReference type="EMBL" id="JAGYPM010000003">
    <property type="protein sequence ID" value="MBS4191256.1"/>
    <property type="molecule type" value="Genomic_DNA"/>
</dbReference>
<comment type="catalytic activity">
    <reaction evidence="10 11">
        <text>a 2'-deoxyribonucleoside 5'-diphosphate + [thioredoxin]-disulfide + H2O = a ribonucleoside 5'-diphosphate + [thioredoxin]-dithiol</text>
        <dbReference type="Rhea" id="RHEA:23252"/>
        <dbReference type="Rhea" id="RHEA-COMP:10698"/>
        <dbReference type="Rhea" id="RHEA-COMP:10700"/>
        <dbReference type="ChEBI" id="CHEBI:15377"/>
        <dbReference type="ChEBI" id="CHEBI:29950"/>
        <dbReference type="ChEBI" id="CHEBI:50058"/>
        <dbReference type="ChEBI" id="CHEBI:57930"/>
        <dbReference type="ChEBI" id="CHEBI:73316"/>
        <dbReference type="EC" id="1.17.4.1"/>
    </reaction>
</comment>
<evidence type="ECO:0000313" key="15">
    <source>
        <dbReference type="EMBL" id="MBS4191256.1"/>
    </source>
</evidence>
<evidence type="ECO:0000256" key="7">
    <source>
        <dbReference type="ARBA" id="ARBA00023116"/>
    </source>
</evidence>
<dbReference type="InterPro" id="IPR050862">
    <property type="entry name" value="RdRp_reductase_class-2"/>
</dbReference>
<comment type="function">
    <text evidence="11">Catalyzes the reduction of ribonucleotides to deoxyribonucleotides. May function to provide a pool of deoxyribonucleotide precursors for DNA repair during oxygen limitation and/or for immediate growth after restoration of oxygen.</text>
</comment>
<dbReference type="InterPro" id="IPR013509">
    <property type="entry name" value="RNR_lsu_N"/>
</dbReference>
<dbReference type="SUPFAM" id="SSF51998">
    <property type="entry name" value="PFL-like glycyl radical enzymes"/>
    <property type="match status" value="1"/>
</dbReference>
<reference evidence="15 16" key="1">
    <citation type="submission" date="2021-05" db="EMBL/GenBank/DDBJ databases">
        <title>Novel Bacillus species.</title>
        <authorList>
            <person name="Liu G."/>
        </authorList>
    </citation>
    <scope>NUCLEOTIDE SEQUENCE [LARGE SCALE GENOMIC DNA]</scope>
    <source>
        <strain evidence="15 16">FJAT-49705</strain>
    </source>
</reference>
<evidence type="ECO:0000259" key="13">
    <source>
        <dbReference type="Pfam" id="PF00317"/>
    </source>
</evidence>
<dbReference type="PANTHER" id="PTHR43371">
    <property type="entry name" value="VITAMIN B12-DEPENDENT RIBONUCLEOTIDE REDUCTASE"/>
    <property type="match status" value="1"/>
</dbReference>
<dbReference type="PRINTS" id="PR01183">
    <property type="entry name" value="RIBORDTASEM1"/>
</dbReference>
<organism evidence="15 16">
    <name type="scientific">Cytobacillus citreus</name>
    <dbReference type="NCBI Taxonomy" id="2833586"/>
    <lineage>
        <taxon>Bacteria</taxon>
        <taxon>Bacillati</taxon>
        <taxon>Bacillota</taxon>
        <taxon>Bacilli</taxon>
        <taxon>Bacillales</taxon>
        <taxon>Bacillaceae</taxon>
        <taxon>Cytobacillus</taxon>
    </lineage>
</organism>
<evidence type="ECO:0000256" key="3">
    <source>
        <dbReference type="ARBA" id="ARBA00022628"/>
    </source>
</evidence>
<evidence type="ECO:0000256" key="1">
    <source>
        <dbReference type="ARBA" id="ARBA00001922"/>
    </source>
</evidence>
<comment type="cofactor">
    <cofactor evidence="1 11">
        <name>adenosylcob(III)alamin</name>
        <dbReference type="ChEBI" id="CHEBI:18408"/>
    </cofactor>
</comment>
<dbReference type="NCBIfam" id="NF005991">
    <property type="entry name" value="PRK08115.1"/>
    <property type="match status" value="1"/>
</dbReference>
<dbReference type="Proteomes" id="UP000681027">
    <property type="component" value="Unassembled WGS sequence"/>
</dbReference>
<evidence type="ECO:0000256" key="4">
    <source>
        <dbReference type="ARBA" id="ARBA00022634"/>
    </source>
</evidence>
<sequence length="852" mass="95918">MSVALGQKMSLNIERLNEDIRLFPQVHPITSDMKMTHKGVSRLVMLDRYTFKDTEKITLTNGDFIVLTIKEDPKFPARGLGYILDIDWEKKLATVLVEEDYRGVLDDTEESQTGIIKRSLDVIEKPLELFYEQIAKRNATGLASVEKTEEKRQEWFEKFYQELVNLNFIPAGRVLYGAGADTDVTYFNCYVMPFVQDSREGISEHRKQVMEIMSRGGGVGTNGSTLRPRNTLAKGVNGKSSGSVSWLDDIAKLTHLVEQGGSRRGAQMIMLTDWHPDIIEFIISKMQNPRILRFLLETTNDETIKKYAKEKLKFTPFTEQELAMYQGIVNYKSIPGHGGFNEKIISDAEEKLVNGGTYSVHNPEFLTGANISVCLTKEFMAAVENDAEYELRFPDVESYEKDEMLTYNEEWHKVGDVREWEKLGHKIRVYRKIKAKELWNLINICATYSAEPGIFFIDNANDMTNAKAYGQKVVATNPCGEQPLAPFSVCNLAAVNLAEMADKENKTVDFEKLKKTVEVGVRMQDNVIDATPYFLEENKKQALGERRVGLGVMGLHDLLIYCESEYGSEEGNKLVDRVFETIATTAYRASVELAKEKGSFPFLTGETEEGTNRLRKAFTETGFMSKMPEDIRKSILNNGIRNSHLLTVAPTGSTGTMVGVSTGLEPYFSFSYFRSGRLGKFIEVKADIVQEYLDKHPEADSENLPNWFVSAMELAPEAHADVQCIIQRWIDSSISKTVNAPKGYSVEQVEKVYERLYRGGAKGGTVYVDGSRDSQVLTLKAEENNFEETRVDKKEKTKHHVVLVDTINELQSTNVIGSEVGNTCPVCRKGKVEEIGGCNTCTNCNSQLKCGL</sequence>
<evidence type="ECO:0000256" key="12">
    <source>
        <dbReference type="SAM" id="MobiDB-lite"/>
    </source>
</evidence>
<dbReference type="NCBIfam" id="TIGR02504">
    <property type="entry name" value="NrdJ_Z"/>
    <property type="match status" value="1"/>
</dbReference>
<proteinExistence type="inferred from homology"/>
<evidence type="ECO:0000256" key="6">
    <source>
        <dbReference type="ARBA" id="ARBA00023002"/>
    </source>
</evidence>
<evidence type="ECO:0000256" key="2">
    <source>
        <dbReference type="ARBA" id="ARBA00007405"/>
    </source>
</evidence>